<dbReference type="PANTHER" id="PTHR33515">
    <property type="entry name" value="RIBOSOME-BINDING FACTOR A, CHLOROPLASTIC-RELATED"/>
    <property type="match status" value="1"/>
</dbReference>
<dbReference type="Proteomes" id="UP001575105">
    <property type="component" value="Unassembled WGS sequence"/>
</dbReference>
<comment type="subunit">
    <text evidence="2">Monomer. Binds 30S ribosomal subunits, but not 50S ribosomal subunits or 70S ribosomes.</text>
</comment>
<dbReference type="Gene3D" id="3.30.300.20">
    <property type="match status" value="1"/>
</dbReference>
<dbReference type="HAMAP" id="MF_00003">
    <property type="entry name" value="RbfA"/>
    <property type="match status" value="1"/>
</dbReference>
<proteinExistence type="inferred from homology"/>
<organism evidence="4 5">
    <name type="scientific">Natronomicrosphaera hydrolytica</name>
    <dbReference type="NCBI Taxonomy" id="3242702"/>
    <lineage>
        <taxon>Bacteria</taxon>
        <taxon>Pseudomonadati</taxon>
        <taxon>Planctomycetota</taxon>
        <taxon>Phycisphaerae</taxon>
        <taxon>Phycisphaerales</taxon>
        <taxon>Phycisphaeraceae</taxon>
        <taxon>Natronomicrosphaera</taxon>
    </lineage>
</organism>
<dbReference type="InterPro" id="IPR020053">
    <property type="entry name" value="Ribosome-bd_factorA_CS"/>
</dbReference>
<comment type="function">
    <text evidence="2">One of several proteins that assist in the late maturation steps of the functional core of the 30S ribosomal subunit. Associates with free 30S ribosomal subunits (but not with 30S subunits that are part of 70S ribosomes or polysomes). Required for efficient processing of 16S rRNA. May interact with the 5'-terminal helix region of 16S rRNA.</text>
</comment>
<gene>
    <name evidence="2 4" type="primary">rbfA</name>
    <name evidence="4" type="ORF">ACERK3_02765</name>
</gene>
<evidence type="ECO:0000313" key="4">
    <source>
        <dbReference type="EMBL" id="MFA9477210.1"/>
    </source>
</evidence>
<feature type="region of interest" description="Disordered" evidence="3">
    <location>
        <begin position="110"/>
        <end position="142"/>
    </location>
</feature>
<keyword evidence="5" id="KW-1185">Reference proteome</keyword>
<dbReference type="PANTHER" id="PTHR33515:SF1">
    <property type="entry name" value="RIBOSOME-BINDING FACTOR A, CHLOROPLASTIC-RELATED"/>
    <property type="match status" value="1"/>
</dbReference>
<dbReference type="SUPFAM" id="SSF89919">
    <property type="entry name" value="Ribosome-binding factor A, RbfA"/>
    <property type="match status" value="1"/>
</dbReference>
<comment type="caution">
    <text evidence="4">The sequence shown here is derived from an EMBL/GenBank/DDBJ whole genome shotgun (WGS) entry which is preliminary data.</text>
</comment>
<evidence type="ECO:0000256" key="1">
    <source>
        <dbReference type="ARBA" id="ARBA00022517"/>
    </source>
</evidence>
<evidence type="ECO:0000256" key="3">
    <source>
        <dbReference type="SAM" id="MobiDB-lite"/>
    </source>
</evidence>
<comment type="subcellular location">
    <subcellularLocation>
        <location evidence="2">Cytoplasm</location>
    </subcellularLocation>
</comment>
<dbReference type="Pfam" id="PF02033">
    <property type="entry name" value="RBFA"/>
    <property type="match status" value="1"/>
</dbReference>
<dbReference type="NCBIfam" id="TIGR00082">
    <property type="entry name" value="rbfA"/>
    <property type="match status" value="1"/>
</dbReference>
<comment type="similarity">
    <text evidence="2">Belongs to the RbfA family.</text>
</comment>
<dbReference type="InterPro" id="IPR015946">
    <property type="entry name" value="KH_dom-like_a/b"/>
</dbReference>
<dbReference type="EMBL" id="JBGUBD010000002">
    <property type="protein sequence ID" value="MFA9477210.1"/>
    <property type="molecule type" value="Genomic_DNA"/>
</dbReference>
<sequence>MSHRIAQIESTLKRVIADVLHRRISDPRIEGMISITRVKVSPDLHNAFVYVSVLPEAKQKTTLAGLRHASRHIHSFVKKGVALRAVPHLDFRLDESIKKQAGIYDAIRRAAERTGDIDDQPGESETETDTNPSPSPSNEERL</sequence>
<dbReference type="InterPro" id="IPR000238">
    <property type="entry name" value="RbfA"/>
</dbReference>
<accession>A0ABV4U0T3</accession>
<evidence type="ECO:0000256" key="2">
    <source>
        <dbReference type="HAMAP-Rule" id="MF_00003"/>
    </source>
</evidence>
<protein>
    <recommendedName>
        <fullName evidence="2">Ribosome-binding factor A</fullName>
    </recommendedName>
</protein>
<keyword evidence="2" id="KW-0963">Cytoplasm</keyword>
<dbReference type="RefSeq" id="WP_425344137.1">
    <property type="nucleotide sequence ID" value="NZ_JBGUBD010000002.1"/>
</dbReference>
<feature type="compositionally biased region" description="Acidic residues" evidence="3">
    <location>
        <begin position="117"/>
        <end position="128"/>
    </location>
</feature>
<dbReference type="InterPro" id="IPR023799">
    <property type="entry name" value="RbfA_dom_sf"/>
</dbReference>
<name>A0ABV4U0T3_9BACT</name>
<reference evidence="4 5" key="1">
    <citation type="submission" date="2024-08" db="EMBL/GenBank/DDBJ databases">
        <title>Whole-genome sequencing of halo(alkali)philic microorganisms from hypersaline lakes.</title>
        <authorList>
            <person name="Sorokin D.Y."/>
            <person name="Merkel A.Y."/>
            <person name="Messina E."/>
            <person name="Yakimov M."/>
        </authorList>
    </citation>
    <scope>NUCLEOTIDE SEQUENCE [LARGE SCALE GENOMIC DNA]</scope>
    <source>
        <strain evidence="4 5">AB-hyl4</strain>
    </source>
</reference>
<evidence type="ECO:0000313" key="5">
    <source>
        <dbReference type="Proteomes" id="UP001575105"/>
    </source>
</evidence>
<keyword evidence="1 2" id="KW-0690">Ribosome biogenesis</keyword>
<dbReference type="PROSITE" id="PS01319">
    <property type="entry name" value="RBFA"/>
    <property type="match status" value="1"/>
</dbReference>